<dbReference type="Proteomes" id="UP000092024">
    <property type="component" value="Unassembled WGS sequence"/>
</dbReference>
<proteinExistence type="predicted"/>
<feature type="chain" id="PRO_5039242650" description="DUF3221 domain-containing protein" evidence="1">
    <location>
        <begin position="28"/>
        <end position="121"/>
    </location>
</feature>
<sequence length="121" mass="13451">MKKNSIFLVFLIAMLVVVTGCSSSSNSDERWVYDEHWDYKDGFVVSKESGRILVVRDKPSNFKAPLNEILKNAEPNAMWISVEQADYDAVAVGDRVSIEIPNGGGIDQPYPAQTTADVKKK</sequence>
<dbReference type="AlphaFoldDB" id="A0A1A5YLP7"/>
<comment type="caution">
    <text evidence="2">The sequence shown here is derived from an EMBL/GenBank/DDBJ whole genome shotgun (WGS) entry which is preliminary data.</text>
</comment>
<keyword evidence="3" id="KW-1185">Reference proteome</keyword>
<feature type="signal peptide" evidence="1">
    <location>
        <begin position="1"/>
        <end position="27"/>
    </location>
</feature>
<evidence type="ECO:0000313" key="3">
    <source>
        <dbReference type="Proteomes" id="UP000092024"/>
    </source>
</evidence>
<accession>A0A1A5YLP7</accession>
<dbReference type="InterPro" id="IPR021598">
    <property type="entry name" value="DUF3221"/>
</dbReference>
<dbReference type="RefSeq" id="WP_068681658.1">
    <property type="nucleotide sequence ID" value="NZ_LYPA01000046.1"/>
</dbReference>
<gene>
    <name evidence="2" type="ORF">A7K91_03170</name>
</gene>
<dbReference type="OrthoDB" id="2626863at2"/>
<name>A0A1A5YLP7_9BACL</name>
<dbReference type="PROSITE" id="PS51257">
    <property type="entry name" value="PROKAR_LIPOPROTEIN"/>
    <property type="match status" value="1"/>
</dbReference>
<evidence type="ECO:0000256" key="1">
    <source>
        <dbReference type="SAM" id="SignalP"/>
    </source>
</evidence>
<dbReference type="EMBL" id="LYPA01000046">
    <property type="protein sequence ID" value="OBR66463.1"/>
    <property type="molecule type" value="Genomic_DNA"/>
</dbReference>
<protein>
    <recommendedName>
        <fullName evidence="4">DUF3221 domain-containing protein</fullName>
    </recommendedName>
</protein>
<keyword evidence="1" id="KW-0732">Signal</keyword>
<reference evidence="2 3" key="1">
    <citation type="submission" date="2016-05" db="EMBL/GenBank/DDBJ databases">
        <title>Paenibacillus oryzae. sp. nov., isolated from the rice root.</title>
        <authorList>
            <person name="Zhang J."/>
            <person name="Zhang X."/>
        </authorList>
    </citation>
    <scope>NUCLEOTIDE SEQUENCE [LARGE SCALE GENOMIC DNA]</scope>
    <source>
        <strain evidence="2 3">1DrF-4</strain>
    </source>
</reference>
<evidence type="ECO:0000313" key="2">
    <source>
        <dbReference type="EMBL" id="OBR66463.1"/>
    </source>
</evidence>
<evidence type="ECO:0008006" key="4">
    <source>
        <dbReference type="Google" id="ProtNLM"/>
    </source>
</evidence>
<dbReference type="Pfam" id="PF11518">
    <property type="entry name" value="DUF3221"/>
    <property type="match status" value="1"/>
</dbReference>
<organism evidence="2 3">
    <name type="scientific">Paenibacillus oryzae</name>
    <dbReference type="NCBI Taxonomy" id="1844972"/>
    <lineage>
        <taxon>Bacteria</taxon>
        <taxon>Bacillati</taxon>
        <taxon>Bacillota</taxon>
        <taxon>Bacilli</taxon>
        <taxon>Bacillales</taxon>
        <taxon>Paenibacillaceae</taxon>
        <taxon>Paenibacillus</taxon>
    </lineage>
</organism>